<feature type="compositionally biased region" description="Basic and acidic residues" evidence="1">
    <location>
        <begin position="88"/>
        <end position="99"/>
    </location>
</feature>
<evidence type="ECO:0000313" key="4">
    <source>
        <dbReference type="Proteomes" id="UP000030640"/>
    </source>
</evidence>
<protein>
    <recommendedName>
        <fullName evidence="5">Merozoite surface protein C-terminal domain-containing protein</fullName>
    </recommendedName>
</protein>
<feature type="compositionally biased region" description="Polar residues" evidence="1">
    <location>
        <begin position="141"/>
        <end position="157"/>
    </location>
</feature>
<evidence type="ECO:0000313" key="3">
    <source>
        <dbReference type="EMBL" id="EUD66129.1"/>
    </source>
</evidence>
<keyword evidence="2" id="KW-0732">Signal</keyword>
<feature type="compositionally biased region" description="Basic and acidic residues" evidence="1">
    <location>
        <begin position="115"/>
        <end position="137"/>
    </location>
</feature>
<dbReference type="GeneID" id="20038598"/>
<name>W7AAN2_9APIC</name>
<evidence type="ECO:0000256" key="1">
    <source>
        <dbReference type="SAM" id="MobiDB-lite"/>
    </source>
</evidence>
<feature type="compositionally biased region" description="Basic and acidic residues" evidence="1">
    <location>
        <begin position="335"/>
        <end position="346"/>
    </location>
</feature>
<reference evidence="3 4" key="1">
    <citation type="submission" date="2013-02" db="EMBL/GenBank/DDBJ databases">
        <title>The Genome Sequence of Plasmodium inui San Antonio 1.</title>
        <authorList>
            <consortium name="The Broad Institute Genome Sequencing Platform"/>
            <consortium name="The Broad Institute Genome Sequencing Center for Infectious Disease"/>
            <person name="Neafsey D."/>
            <person name="Cheeseman I."/>
            <person name="Volkman S."/>
            <person name="Adams J."/>
            <person name="Walker B."/>
            <person name="Young S.K."/>
            <person name="Zeng Q."/>
            <person name="Gargeya S."/>
            <person name="Fitzgerald M."/>
            <person name="Haas B."/>
            <person name="Abouelleil A."/>
            <person name="Alvarado L."/>
            <person name="Arachchi H.M."/>
            <person name="Berlin A.M."/>
            <person name="Chapman S.B."/>
            <person name="Dewar J."/>
            <person name="Goldberg J."/>
            <person name="Griggs A."/>
            <person name="Gujja S."/>
            <person name="Hansen M."/>
            <person name="Howarth C."/>
            <person name="Imamovic A."/>
            <person name="Larimer J."/>
            <person name="McCowan C."/>
            <person name="Murphy C."/>
            <person name="Neiman D."/>
            <person name="Pearson M."/>
            <person name="Priest M."/>
            <person name="Roberts A."/>
            <person name="Saif S."/>
            <person name="Shea T."/>
            <person name="Sisk P."/>
            <person name="Sykes S."/>
            <person name="Wortman J."/>
            <person name="Nusbaum C."/>
            <person name="Birren B."/>
        </authorList>
    </citation>
    <scope>NUCLEOTIDE SEQUENCE [LARGE SCALE GENOMIC DNA]</scope>
    <source>
        <strain evidence="3 4">San Antonio 1</strain>
    </source>
</reference>
<feature type="region of interest" description="Disordered" evidence="1">
    <location>
        <begin position="74"/>
        <end position="360"/>
    </location>
</feature>
<feature type="compositionally biased region" description="Basic and acidic residues" evidence="1">
    <location>
        <begin position="308"/>
        <end position="321"/>
    </location>
</feature>
<dbReference type="Proteomes" id="UP000030640">
    <property type="component" value="Unassembled WGS sequence"/>
</dbReference>
<feature type="compositionally biased region" description="Basic and acidic residues" evidence="1">
    <location>
        <begin position="160"/>
        <end position="179"/>
    </location>
</feature>
<evidence type="ECO:0000256" key="2">
    <source>
        <dbReference type="SAM" id="SignalP"/>
    </source>
</evidence>
<feature type="signal peptide" evidence="2">
    <location>
        <begin position="1"/>
        <end position="19"/>
    </location>
</feature>
<feature type="chain" id="PRO_5004890385" description="Merozoite surface protein C-terminal domain-containing protein" evidence="2">
    <location>
        <begin position="20"/>
        <end position="426"/>
    </location>
</feature>
<accession>W7AAN2</accession>
<proteinExistence type="predicted"/>
<organism evidence="3 4">
    <name type="scientific">Plasmodium inui San Antonio 1</name>
    <dbReference type="NCBI Taxonomy" id="1237626"/>
    <lineage>
        <taxon>Eukaryota</taxon>
        <taxon>Sar</taxon>
        <taxon>Alveolata</taxon>
        <taxon>Apicomplexa</taxon>
        <taxon>Aconoidasida</taxon>
        <taxon>Haemosporida</taxon>
        <taxon>Plasmodiidae</taxon>
        <taxon>Plasmodium</taxon>
        <taxon>Plasmodium (Plasmodium)</taxon>
    </lineage>
</organism>
<dbReference type="AlphaFoldDB" id="W7AAN2"/>
<keyword evidence="4" id="KW-1185">Reference proteome</keyword>
<feature type="compositionally biased region" description="Polar residues" evidence="1">
    <location>
        <begin position="240"/>
        <end position="249"/>
    </location>
</feature>
<dbReference type="EMBL" id="KI965473">
    <property type="protein sequence ID" value="EUD66129.1"/>
    <property type="molecule type" value="Genomic_DNA"/>
</dbReference>
<sequence length="426" mass="46918">MNVALYLLVLNFCICLISTKEEKKNPSAPFDVAGQKSNLRYPNEVSKNVGKNKEAKLTTQDSKFKKGLADINKTQSVNKGGNGIPYFKGKDMTTIDKGHLRPNAPSKGNWSLPNRETKGKPEKVTDKKEIGEQEKWGRKSSGGQTNPESGTQVNDNNVGMEKRMNIPKKGESDKNEKSKPQASTTPEKKGVTMPVEGEQVRNEGKLHVPNAEQGVTKVNVKGPNEVGSSDKSIKSEKNKSGNSTPQVTDQDALPTEMPIQEKEETTQSNTKRVDAPGYSNGVEPLKGSEPPTSSGGEPKSEASYISEGDPKPEQVQEEKSGNVKNETSKEEEELPSGKEETEESKQNRANQDGNEKDGSSKKDIVKLFHEHIDVASLVRNIKSNEKLQKMSNELVTFGVKAYDGFLVFVELVKFFAKDFVQFIQNM</sequence>
<dbReference type="VEuPathDB" id="PlasmoDB:C922_03324"/>
<dbReference type="OrthoDB" id="385324at2759"/>
<dbReference type="RefSeq" id="XP_008817138.1">
    <property type="nucleotide sequence ID" value="XM_008818916.1"/>
</dbReference>
<evidence type="ECO:0008006" key="5">
    <source>
        <dbReference type="Google" id="ProtNLM"/>
    </source>
</evidence>
<gene>
    <name evidence="3" type="ORF">C922_03324</name>
</gene>